<evidence type="ECO:0000256" key="2">
    <source>
        <dbReference type="ARBA" id="ARBA00022723"/>
    </source>
</evidence>
<proteinExistence type="inferred from homology"/>
<protein>
    <recommendedName>
        <fullName evidence="7">TauD/TfdA-like domain-containing protein</fullName>
    </recommendedName>
</protein>
<evidence type="ECO:0000256" key="6">
    <source>
        <dbReference type="SAM" id="MobiDB-lite"/>
    </source>
</evidence>
<dbReference type="GO" id="GO:0005737">
    <property type="term" value="C:cytoplasm"/>
    <property type="evidence" value="ECO:0007669"/>
    <property type="project" value="TreeGrafter"/>
</dbReference>
<evidence type="ECO:0000256" key="3">
    <source>
        <dbReference type="ARBA" id="ARBA00022964"/>
    </source>
</evidence>
<dbReference type="EMBL" id="CAJMWX010001817">
    <property type="protein sequence ID" value="CAE6506339.1"/>
    <property type="molecule type" value="Genomic_DNA"/>
</dbReference>
<dbReference type="InterPro" id="IPR003819">
    <property type="entry name" value="TauD/TfdA-like"/>
</dbReference>
<dbReference type="Proteomes" id="UP000663888">
    <property type="component" value="Unassembled WGS sequence"/>
</dbReference>
<reference evidence="8" key="1">
    <citation type="submission" date="2021-01" db="EMBL/GenBank/DDBJ databases">
        <authorList>
            <person name="Kaushik A."/>
        </authorList>
    </citation>
    <scope>NUCLEOTIDE SEQUENCE</scope>
    <source>
        <strain evidence="8">AG4-R118</strain>
        <strain evidence="9">AG4-RS23</strain>
    </source>
</reference>
<keyword evidence="4" id="KW-0560">Oxidoreductase</keyword>
<accession>A0A8H3D3W8</accession>
<dbReference type="InterPro" id="IPR051323">
    <property type="entry name" value="AtsK-like"/>
</dbReference>
<feature type="domain" description="TauD/TfdA-like" evidence="7">
    <location>
        <begin position="78"/>
        <end position="353"/>
    </location>
</feature>
<organism evidence="8 10">
    <name type="scientific">Rhizoctonia solani</name>
    <dbReference type="NCBI Taxonomy" id="456999"/>
    <lineage>
        <taxon>Eukaryota</taxon>
        <taxon>Fungi</taxon>
        <taxon>Dikarya</taxon>
        <taxon>Basidiomycota</taxon>
        <taxon>Agaricomycotina</taxon>
        <taxon>Agaricomycetes</taxon>
        <taxon>Cantharellales</taxon>
        <taxon>Ceratobasidiaceae</taxon>
        <taxon>Rhizoctonia</taxon>
    </lineage>
</organism>
<gene>
    <name evidence="8" type="ORF">RDB_LOCUS160149</name>
    <name evidence="9" type="ORF">RDB_LOCUS169268</name>
</gene>
<dbReference type="Pfam" id="PF02668">
    <property type="entry name" value="TauD"/>
    <property type="match status" value="1"/>
</dbReference>
<sequence>MAPPVATETSATPNNNNSSIPQIPDPNSDYPYKHLLPVFDKSEFQPPLEPFEHTDPGARAAALPESEQRTFLTNAIRVRNLTPRIGTEVVGIDLTSLDGAARDQLALEVARRGVVVFRDQPKFLTQTAEQFREWGSYFGRLLVHPVSGHPPNIPELHVIYRDHKTTNLRKSENITTALWHADASYELQPPGLTTLFLLAQPSSGGDTLFVSQVEALKKLSPPFVAFLRTLKAVHSGVRQAQSAREGRRGEFAVRRDPIETVHPVVRRHPSTGEEALFVNQLFTRHIVGLKVEESETILKFLYNHIAQVADAQVRVSWELNTVVLWDNRVTCHTAIKDSELIEPGERRHGARITPQAERPIPALESLELP</sequence>
<evidence type="ECO:0000313" key="10">
    <source>
        <dbReference type="Proteomes" id="UP000663888"/>
    </source>
</evidence>
<dbReference type="EMBL" id="CAJMWY010004341">
    <property type="protein sequence ID" value="CAE6528384.1"/>
    <property type="molecule type" value="Genomic_DNA"/>
</dbReference>
<evidence type="ECO:0000256" key="1">
    <source>
        <dbReference type="ARBA" id="ARBA00005896"/>
    </source>
</evidence>
<feature type="region of interest" description="Disordered" evidence="6">
    <location>
        <begin position="1"/>
        <end position="32"/>
    </location>
</feature>
<dbReference type="GO" id="GO:0016706">
    <property type="term" value="F:2-oxoglutarate-dependent dioxygenase activity"/>
    <property type="evidence" value="ECO:0007669"/>
    <property type="project" value="TreeGrafter"/>
</dbReference>
<keyword evidence="3" id="KW-0223">Dioxygenase</keyword>
<comment type="caution">
    <text evidence="8">The sequence shown here is derived from an EMBL/GenBank/DDBJ whole genome shotgun (WGS) entry which is preliminary data.</text>
</comment>
<dbReference type="Gene3D" id="3.60.130.10">
    <property type="entry name" value="Clavaminate synthase-like"/>
    <property type="match status" value="1"/>
</dbReference>
<dbReference type="PANTHER" id="PTHR30468">
    <property type="entry name" value="ALPHA-KETOGLUTARATE-DEPENDENT SULFONATE DIOXYGENASE"/>
    <property type="match status" value="1"/>
</dbReference>
<dbReference type="PANTHER" id="PTHR30468:SF28">
    <property type="entry name" value="ALPHA-KETOGLUTARATE-DEPENDENT TAURINE DIOXYGENASE (AFU_ORTHOLOGUE AFUA_8G02210)-RELATED"/>
    <property type="match status" value="1"/>
</dbReference>
<evidence type="ECO:0000256" key="5">
    <source>
        <dbReference type="ARBA" id="ARBA00023004"/>
    </source>
</evidence>
<evidence type="ECO:0000313" key="8">
    <source>
        <dbReference type="EMBL" id="CAE6506339.1"/>
    </source>
</evidence>
<dbReference type="SUPFAM" id="SSF51197">
    <property type="entry name" value="Clavaminate synthase-like"/>
    <property type="match status" value="1"/>
</dbReference>
<evidence type="ECO:0000313" key="9">
    <source>
        <dbReference type="EMBL" id="CAE6528384.1"/>
    </source>
</evidence>
<dbReference type="Proteomes" id="UP000663861">
    <property type="component" value="Unassembled WGS sequence"/>
</dbReference>
<dbReference type="InterPro" id="IPR042098">
    <property type="entry name" value="TauD-like_sf"/>
</dbReference>
<evidence type="ECO:0000259" key="7">
    <source>
        <dbReference type="Pfam" id="PF02668"/>
    </source>
</evidence>
<feature type="compositionally biased region" description="Low complexity" evidence="6">
    <location>
        <begin position="13"/>
        <end position="29"/>
    </location>
</feature>
<evidence type="ECO:0000256" key="4">
    <source>
        <dbReference type="ARBA" id="ARBA00023002"/>
    </source>
</evidence>
<keyword evidence="5" id="KW-0408">Iron</keyword>
<comment type="similarity">
    <text evidence="1">Belongs to the TfdA dioxygenase family.</text>
</comment>
<name>A0A8H3D3W8_9AGAM</name>
<keyword evidence="2" id="KW-0479">Metal-binding</keyword>
<dbReference type="GO" id="GO:0046872">
    <property type="term" value="F:metal ion binding"/>
    <property type="evidence" value="ECO:0007669"/>
    <property type="project" value="UniProtKB-KW"/>
</dbReference>
<dbReference type="AlphaFoldDB" id="A0A8H3D3W8"/>
<dbReference type="FunFam" id="3.60.130.10:FF:000003">
    <property type="entry name" value="Alpha-ketoglutarate-dependent taurine dioxygenase"/>
    <property type="match status" value="1"/>
</dbReference>